<evidence type="ECO:0008006" key="5">
    <source>
        <dbReference type="Google" id="ProtNLM"/>
    </source>
</evidence>
<name>A0A0D6QUN0_ARACU</name>
<feature type="region of interest" description="Disordered" evidence="1">
    <location>
        <begin position="391"/>
        <end position="414"/>
    </location>
</feature>
<feature type="domain" description="DUF6857" evidence="3">
    <location>
        <begin position="477"/>
        <end position="878"/>
    </location>
</feature>
<feature type="compositionally biased region" description="Polar residues" evidence="1">
    <location>
        <begin position="791"/>
        <end position="803"/>
    </location>
</feature>
<dbReference type="InterPro" id="IPR010341">
    <property type="entry name" value="DUF936_pln"/>
</dbReference>
<evidence type="ECO:0000256" key="1">
    <source>
        <dbReference type="SAM" id="MobiDB-lite"/>
    </source>
</evidence>
<protein>
    <recommendedName>
        <fullName evidence="5">DUF936 domain-containing protein</fullName>
    </recommendedName>
</protein>
<feature type="compositionally biased region" description="Low complexity" evidence="1">
    <location>
        <begin position="662"/>
        <end position="677"/>
    </location>
</feature>
<feature type="region of interest" description="Disordered" evidence="1">
    <location>
        <begin position="662"/>
        <end position="735"/>
    </location>
</feature>
<feature type="region of interest" description="Disordered" evidence="1">
    <location>
        <begin position="791"/>
        <end position="813"/>
    </location>
</feature>
<reference evidence="4" key="1">
    <citation type="submission" date="2015-03" db="EMBL/GenBank/DDBJ databases">
        <title>A transcriptome of Araucaria cunninghamii, an australian fine timber species.</title>
        <authorList>
            <person name="Jing Yi C.J.Y."/>
            <person name="Yin San L.Y.S."/>
            <person name="Abdul Karim S.S."/>
            <person name="Wan Azmi N.N."/>
            <person name="Hercus R.R."/>
            <person name="Croft L.L."/>
        </authorList>
    </citation>
    <scope>NUCLEOTIDE SEQUENCE</scope>
    <source>
        <strain evidence="4">MI0301</strain>
        <tissue evidence="4">Leaf</tissue>
    </source>
</reference>
<feature type="region of interest" description="Disordered" evidence="1">
    <location>
        <begin position="110"/>
        <end position="361"/>
    </location>
</feature>
<dbReference type="Pfam" id="PF21647">
    <property type="entry name" value="DUF6857"/>
    <property type="match status" value="1"/>
</dbReference>
<dbReference type="InterPro" id="IPR048297">
    <property type="entry name" value="DUF936_dom_pln"/>
</dbReference>
<feature type="compositionally biased region" description="Basic and acidic residues" evidence="1">
    <location>
        <begin position="697"/>
        <end position="708"/>
    </location>
</feature>
<organism evidence="4">
    <name type="scientific">Araucaria cunninghamii</name>
    <name type="common">Hoop pine</name>
    <name type="synonym">Moreton Bay pine</name>
    <dbReference type="NCBI Taxonomy" id="56994"/>
    <lineage>
        <taxon>Eukaryota</taxon>
        <taxon>Viridiplantae</taxon>
        <taxon>Streptophyta</taxon>
        <taxon>Embryophyta</taxon>
        <taxon>Tracheophyta</taxon>
        <taxon>Spermatophyta</taxon>
        <taxon>Pinopsida</taxon>
        <taxon>Pinidae</taxon>
        <taxon>Conifers II</taxon>
        <taxon>Araucariales</taxon>
        <taxon>Araucariaceae</taxon>
        <taxon>Araucaria</taxon>
    </lineage>
</organism>
<dbReference type="PANTHER" id="PTHR31928:SF4">
    <property type="entry name" value="OS08G0541500 PROTEIN"/>
    <property type="match status" value="1"/>
</dbReference>
<feature type="domain" description="DUF936" evidence="2">
    <location>
        <begin position="4"/>
        <end position="120"/>
    </location>
</feature>
<evidence type="ECO:0000259" key="2">
    <source>
        <dbReference type="Pfam" id="PF06075"/>
    </source>
</evidence>
<evidence type="ECO:0000259" key="3">
    <source>
        <dbReference type="Pfam" id="PF21647"/>
    </source>
</evidence>
<feature type="compositionally biased region" description="Polar residues" evidence="1">
    <location>
        <begin position="149"/>
        <end position="185"/>
    </location>
</feature>
<feature type="compositionally biased region" description="Basic and acidic residues" evidence="1">
    <location>
        <begin position="245"/>
        <end position="258"/>
    </location>
</feature>
<dbReference type="EMBL" id="GCKF01044456">
    <property type="protein sequence ID" value="JAG94156.1"/>
    <property type="molecule type" value="Transcribed_RNA"/>
</dbReference>
<dbReference type="Pfam" id="PF06075">
    <property type="entry name" value="DUF936"/>
    <property type="match status" value="1"/>
</dbReference>
<feature type="compositionally biased region" description="Basic and acidic residues" evidence="1">
    <location>
        <begin position="338"/>
        <end position="358"/>
    </location>
</feature>
<feature type="compositionally biased region" description="Low complexity" evidence="1">
    <location>
        <begin position="280"/>
        <end position="312"/>
    </location>
</feature>
<dbReference type="InterPro" id="IPR049172">
    <property type="entry name" value="DUF6857_pln"/>
</dbReference>
<evidence type="ECO:0000313" key="4">
    <source>
        <dbReference type="EMBL" id="JAG94156.1"/>
    </source>
</evidence>
<dbReference type="PANTHER" id="PTHR31928">
    <property type="entry name" value="EXPRESSED PROTEIN"/>
    <property type="match status" value="1"/>
</dbReference>
<feature type="compositionally biased region" description="Low complexity" evidence="1">
    <location>
        <begin position="138"/>
        <end position="148"/>
    </location>
</feature>
<dbReference type="AlphaFoldDB" id="A0A0D6QUN0"/>
<sequence length="883" mass="94968">MASLTPGVLLKLLQHMNTDVKVGGDYRSVLLQVINIVPALAGGELWPNQGFYLQVSDSSHATYVALAEEHDDLILSDKLQLGQFIHVDRLEAGSPVPVLRGVRPVPGRHPCVGNPEDLVATHSPGFLDRNYKSDDSNSHSSGNSSVNSLQHLPKTNPTVNSSVNALQHLPKTNPTVDSSVNSLQHPSKRLEPSQNQSNGAPAPSAPKIKTKPAEESKSVAAAAGSERLKPSTCSSPKESSFAAKLTERLKQSTLERCRTSKNMATATEGQGPREIKVATRTLPLRPSSNLRSSSNGRSLPSSPKSCSSAPCANGARSQTRVRMQRKEEAAAEPASKGTRLERCPSVKKSSDSTVDRRRSTVGSAECKGLGLEFGPKTLRRSWEGMIEIKTKEKSSSKMSSKTVKEELKSTTRPSLSVNKKSVANGKTSLKGNSSGVLPSKTTTVNEPVKLATRAVSKRTTASSSDVNSPCNLVKAVVNTKRCTDSSISWAILPQTLVKLGKSSLGHRNGALVAAVAALQEASATESVIRCLSIFAELCASAKADNPQPIVETFLNLHAELRQACSTVESLAKTRSSERCSEDETTDSSLLEEAWNISTEKRTRASSWVQAALATDLSSFTLLSKQSSNVTQKTTRGKQIGKEVASSNKSFILLEMPSIPSTQKSQNLLMQSSSSKKSCGTSVQPVPSKVMANLSQHPSEKRRSTENGDTKLPAKSSGVAIRRMPNGVSGHSASGRNISKLVSESSQKEPFVVEWVKGNGLDEAADLARRLQSESQSWFLKFMEGYLDNGSQVARSTENGNDSTGAKGDTQPDKSQIVAMLSQIKRVNDWLDEINPQKVLNCDDDEGTADPELVDTLLRLRKKIYEFLLQHVESAAMALGNQSV</sequence>
<accession>A0A0D6QUN0</accession>
<proteinExistence type="predicted"/>